<feature type="chain" id="PRO_5042539285" description="DUF4878 domain-containing protein" evidence="1">
    <location>
        <begin position="21"/>
        <end position="174"/>
    </location>
</feature>
<dbReference type="PROSITE" id="PS51257">
    <property type="entry name" value="PROKAR_LIPOPROTEIN"/>
    <property type="match status" value="1"/>
</dbReference>
<sequence length="174" mass="19873">MVKKLVYVAVIASLLAACEAKEPAQQPTIDADIVKTAATDFSYVANLPSEKKEHYQTFLNDGDIAVLQTFSPEEMVLIMLDLVHETRIDALYAITYQNSATPTKEKFEQQYMDLRAYDLLETHLMFRYYDQVAINEASTPDRQVVQLEISASNHNFAKTFALQRQDGIWKILLF</sequence>
<dbReference type="KEGG" id="liu:OU989_10145"/>
<dbReference type="RefSeq" id="WP_274797017.1">
    <property type="nucleotide sequence ID" value="NZ_CP113527.1"/>
</dbReference>
<reference evidence="2" key="1">
    <citation type="submission" date="2022-11" db="EMBL/GenBank/DDBJ databases">
        <title>Lysinibacillus irui.</title>
        <authorList>
            <person name="Akintayo S.O."/>
        </authorList>
    </citation>
    <scope>NUCLEOTIDE SEQUENCE</scope>
    <source>
        <strain evidence="2">IRB4-01</strain>
    </source>
</reference>
<protein>
    <recommendedName>
        <fullName evidence="4">DUF4878 domain-containing protein</fullName>
    </recommendedName>
</protein>
<accession>A0AAJ5RMT6</accession>
<organism evidence="2 3">
    <name type="scientific">Lysinibacillus irui</name>
    <dbReference type="NCBI Taxonomy" id="2998077"/>
    <lineage>
        <taxon>Bacteria</taxon>
        <taxon>Bacillati</taxon>
        <taxon>Bacillota</taxon>
        <taxon>Bacilli</taxon>
        <taxon>Bacillales</taxon>
        <taxon>Bacillaceae</taxon>
        <taxon>Lysinibacillus</taxon>
    </lineage>
</organism>
<name>A0AAJ5RMT6_9BACI</name>
<proteinExistence type="predicted"/>
<evidence type="ECO:0000313" key="2">
    <source>
        <dbReference type="EMBL" id="WDV08806.1"/>
    </source>
</evidence>
<dbReference type="Proteomes" id="UP001219585">
    <property type="component" value="Chromosome"/>
</dbReference>
<feature type="signal peptide" evidence="1">
    <location>
        <begin position="1"/>
        <end position="20"/>
    </location>
</feature>
<evidence type="ECO:0000256" key="1">
    <source>
        <dbReference type="SAM" id="SignalP"/>
    </source>
</evidence>
<evidence type="ECO:0000313" key="3">
    <source>
        <dbReference type="Proteomes" id="UP001219585"/>
    </source>
</evidence>
<dbReference type="AlphaFoldDB" id="A0AAJ5RMT6"/>
<gene>
    <name evidence="2" type="ORF">OU989_10145</name>
</gene>
<keyword evidence="1" id="KW-0732">Signal</keyword>
<dbReference type="EMBL" id="CP113527">
    <property type="protein sequence ID" value="WDV08806.1"/>
    <property type="molecule type" value="Genomic_DNA"/>
</dbReference>
<evidence type="ECO:0008006" key="4">
    <source>
        <dbReference type="Google" id="ProtNLM"/>
    </source>
</evidence>